<dbReference type="EMBL" id="CP033893">
    <property type="protein sequence ID" value="QDL33856.1"/>
    <property type="molecule type" value="Genomic_DNA"/>
</dbReference>
<dbReference type="Proteomes" id="UP000317572">
    <property type="component" value="Chromosome"/>
</dbReference>
<name>A0A515D0C8_SERLI</name>
<evidence type="ECO:0000313" key="1">
    <source>
        <dbReference type="EMBL" id="QDL33856.1"/>
    </source>
</evidence>
<organism evidence="1 2">
    <name type="scientific">Serratia liquefaciens</name>
    <dbReference type="NCBI Taxonomy" id="614"/>
    <lineage>
        <taxon>Bacteria</taxon>
        <taxon>Pseudomonadati</taxon>
        <taxon>Pseudomonadota</taxon>
        <taxon>Gammaproteobacteria</taxon>
        <taxon>Enterobacterales</taxon>
        <taxon>Yersiniaceae</taxon>
        <taxon>Serratia</taxon>
    </lineage>
</organism>
<evidence type="ECO:0000313" key="2">
    <source>
        <dbReference type="Proteomes" id="UP000317572"/>
    </source>
</evidence>
<protein>
    <submittedName>
        <fullName evidence="1">Uncharacterized protein</fullName>
    </submittedName>
</protein>
<sequence>MSGAYRSLDALVQELVPHALVKVSEHTNSYRGFCITRIPRKKVNPVTRYHVSQGDQSYGKFDALAEAIGYINGLYEQRGVTV</sequence>
<proteinExistence type="predicted"/>
<reference evidence="1 2" key="1">
    <citation type="submission" date="2018-11" db="EMBL/GenBank/DDBJ databases">
        <title>The first complete genome of Serratia liquefaciens isolated from metalophyte plant revel distinctness adaptive mechanisms in an extreme habitat.</title>
        <authorList>
            <person name="Caneschi W.L."/>
            <person name="Sanchez A.B."/>
            <person name="Felestrino E.B."/>
            <person name="Assis R.A.B."/>
            <person name="Lemes C.G.C."/>
            <person name="Cordeiro I.F."/>
            <person name="Fonseca N.P."/>
            <person name="Villa M."/>
            <person name="Vieira I.T."/>
            <person name="Moraes L.A."/>
            <person name="Kamino L.H.Y."/>
            <person name="do Carmo F."/>
            <person name="Garcia C.M."/>
            <person name="Almeida N.F."/>
            <person name="Silva R.S."/>
            <person name="Ferro J.A."/>
            <person name="Ferro M.I.T."/>
            <person name="Varani A.M."/>
            <person name="Ferreira R.M."/>
            <person name="dos Santos V.L."/>
            <person name="Silva U.C."/>
            <person name="Setubal J.C."/>
            <person name="Moreira L.M."/>
        </authorList>
    </citation>
    <scope>NUCLEOTIDE SEQUENCE [LARGE SCALE GENOMIC DNA]</scope>
    <source>
        <strain evidence="1 2">FG3</strain>
    </source>
</reference>
<gene>
    <name evidence="1" type="ORF">EGO53_19560</name>
</gene>
<dbReference type="AlphaFoldDB" id="A0A515D0C8"/>
<accession>A0A515D0C8</accession>
<dbReference type="RefSeq" id="WP_142815924.1">
    <property type="nucleotide sequence ID" value="NZ_CP033893.1"/>
</dbReference>